<dbReference type="InterPro" id="IPR020843">
    <property type="entry name" value="ER"/>
</dbReference>
<proteinExistence type="predicted"/>
<dbReference type="SMART" id="SM00829">
    <property type="entry name" value="PKS_ER"/>
    <property type="match status" value="1"/>
</dbReference>
<dbReference type="PANTHER" id="PTHR45033">
    <property type="match status" value="1"/>
</dbReference>
<accession>A0A9W9K0P3</accession>
<dbReference type="PANTHER" id="PTHR45033:SF2">
    <property type="entry name" value="ZINC-TYPE ALCOHOL DEHYDROGENASE-LIKE PROTEIN C1773.06C"/>
    <property type="match status" value="1"/>
</dbReference>
<dbReference type="Gene3D" id="3.90.180.10">
    <property type="entry name" value="Medium-chain alcohol dehydrogenases, catalytic domain"/>
    <property type="match status" value="1"/>
</dbReference>
<dbReference type="SUPFAM" id="SSF50129">
    <property type="entry name" value="GroES-like"/>
    <property type="match status" value="1"/>
</dbReference>
<dbReference type="Pfam" id="PF08240">
    <property type="entry name" value="ADH_N"/>
    <property type="match status" value="1"/>
</dbReference>
<dbReference type="Proteomes" id="UP001149165">
    <property type="component" value="Unassembled WGS sequence"/>
</dbReference>
<dbReference type="InterPro" id="IPR011032">
    <property type="entry name" value="GroES-like_sf"/>
</dbReference>
<feature type="domain" description="Enoyl reductase (ER)" evidence="1">
    <location>
        <begin position="14"/>
        <end position="345"/>
    </location>
</feature>
<dbReference type="InterPro" id="IPR052711">
    <property type="entry name" value="Zinc_ADH-like"/>
</dbReference>
<name>A0A9W9K0P3_9EURO</name>
<dbReference type="Pfam" id="PF00107">
    <property type="entry name" value="ADH_zinc_N"/>
    <property type="match status" value="1"/>
</dbReference>
<sequence length="348" mass="37383">MDRRTAQWTVTPNGGWEGLHCNNEASISEIGPEYCLIQIQAVSLNYRDVAIPMGAYPMTSHAGIVPCSDAAGIIIAIGKSTTRFQVGDRVCTAFNPAHQSGLTSPEKRKYSLGNVADGVLRKRAVFHETALVKAPHTLTSIEASTLSCAAVTAWNCLFGLKGRTLAPGEWVLTQGTGGVSLFAIQIALAAGATVVATTSSKDKMAKLKDMGVQHVIDYTEESNWGEYAKKLSPGGEGVHHVIEVGGETTMSESLKAVRMEGVISLVGFLGGADSERKCGFVDCLRTLAIVRGITVGPTEQFEMCNAYIDKFGIKPVVDDAVFGFDQAREAFQYLWNKRNYGKAVVQID</sequence>
<dbReference type="InterPro" id="IPR036291">
    <property type="entry name" value="NAD(P)-bd_dom_sf"/>
</dbReference>
<evidence type="ECO:0000259" key="1">
    <source>
        <dbReference type="SMART" id="SM00829"/>
    </source>
</evidence>
<dbReference type="AlphaFoldDB" id="A0A9W9K0P3"/>
<dbReference type="Gene3D" id="3.40.50.720">
    <property type="entry name" value="NAD(P)-binding Rossmann-like Domain"/>
    <property type="match status" value="1"/>
</dbReference>
<evidence type="ECO:0000313" key="2">
    <source>
        <dbReference type="EMBL" id="KAJ5088366.1"/>
    </source>
</evidence>
<comment type="caution">
    <text evidence="2">The sequence shown here is derived from an EMBL/GenBank/DDBJ whole genome shotgun (WGS) entry which is preliminary data.</text>
</comment>
<evidence type="ECO:0000313" key="3">
    <source>
        <dbReference type="Proteomes" id="UP001149165"/>
    </source>
</evidence>
<dbReference type="GO" id="GO:0016491">
    <property type="term" value="F:oxidoreductase activity"/>
    <property type="evidence" value="ECO:0007669"/>
    <property type="project" value="InterPro"/>
</dbReference>
<reference evidence="2" key="1">
    <citation type="submission" date="2022-11" db="EMBL/GenBank/DDBJ databases">
        <authorList>
            <person name="Petersen C."/>
        </authorList>
    </citation>
    <scope>NUCLEOTIDE SEQUENCE</scope>
    <source>
        <strain evidence="2">IBT 30069</strain>
    </source>
</reference>
<dbReference type="InterPro" id="IPR013149">
    <property type="entry name" value="ADH-like_C"/>
</dbReference>
<dbReference type="InterPro" id="IPR013154">
    <property type="entry name" value="ADH-like_N"/>
</dbReference>
<dbReference type="EMBL" id="JAPQKH010000007">
    <property type="protein sequence ID" value="KAJ5088366.1"/>
    <property type="molecule type" value="Genomic_DNA"/>
</dbReference>
<dbReference type="CDD" id="cd08276">
    <property type="entry name" value="MDR7"/>
    <property type="match status" value="1"/>
</dbReference>
<organism evidence="2 3">
    <name type="scientific">Penicillium angulare</name>
    <dbReference type="NCBI Taxonomy" id="116970"/>
    <lineage>
        <taxon>Eukaryota</taxon>
        <taxon>Fungi</taxon>
        <taxon>Dikarya</taxon>
        <taxon>Ascomycota</taxon>
        <taxon>Pezizomycotina</taxon>
        <taxon>Eurotiomycetes</taxon>
        <taxon>Eurotiomycetidae</taxon>
        <taxon>Eurotiales</taxon>
        <taxon>Aspergillaceae</taxon>
        <taxon>Penicillium</taxon>
    </lineage>
</organism>
<keyword evidence="3" id="KW-1185">Reference proteome</keyword>
<protein>
    <submittedName>
        <fullName evidence="2">Alcohol dehydrogenase</fullName>
    </submittedName>
</protein>
<dbReference type="SUPFAM" id="SSF51735">
    <property type="entry name" value="NAD(P)-binding Rossmann-fold domains"/>
    <property type="match status" value="1"/>
</dbReference>
<gene>
    <name evidence="2" type="ORF">N7456_011982</name>
</gene>
<dbReference type="OrthoDB" id="9930022at2759"/>
<reference evidence="2" key="2">
    <citation type="journal article" date="2023" name="IMA Fungus">
        <title>Comparative genomic study of the Penicillium genus elucidates a diverse pangenome and 15 lateral gene transfer events.</title>
        <authorList>
            <person name="Petersen C."/>
            <person name="Sorensen T."/>
            <person name="Nielsen M.R."/>
            <person name="Sondergaard T.E."/>
            <person name="Sorensen J.L."/>
            <person name="Fitzpatrick D.A."/>
            <person name="Frisvad J.C."/>
            <person name="Nielsen K.L."/>
        </authorList>
    </citation>
    <scope>NUCLEOTIDE SEQUENCE</scope>
    <source>
        <strain evidence="2">IBT 30069</strain>
    </source>
</reference>